<dbReference type="InterPro" id="IPR001519">
    <property type="entry name" value="Ferritin"/>
</dbReference>
<dbReference type="EMBL" id="JWIN03000005">
    <property type="protein sequence ID" value="KAB1278500.1"/>
    <property type="molecule type" value="Genomic_DNA"/>
</dbReference>
<evidence type="ECO:0000256" key="5">
    <source>
        <dbReference type="PIRSR" id="PIRSR601519-1"/>
    </source>
</evidence>
<reference evidence="7 8" key="1">
    <citation type="journal article" date="2019" name="Mol. Ecol. Resour.">
        <title>Improving Illumina assemblies with Hi-C and long reads: an example with the North African dromedary.</title>
        <authorList>
            <person name="Elbers J.P."/>
            <person name="Rogers M.F."/>
            <person name="Perelman P.L."/>
            <person name="Proskuryakova A.A."/>
            <person name="Serdyukova N.A."/>
            <person name="Johnson W.E."/>
            <person name="Horin P."/>
            <person name="Corander J."/>
            <person name="Murphy D."/>
            <person name="Burger P.A."/>
        </authorList>
    </citation>
    <scope>NUCLEOTIDE SEQUENCE [LARGE SCALE GENOMIC DNA]</scope>
    <source>
        <strain evidence="7">Drom800</strain>
        <tissue evidence="7">Blood</tissue>
    </source>
</reference>
<dbReference type="GO" id="GO:0008198">
    <property type="term" value="F:ferrous iron binding"/>
    <property type="evidence" value="ECO:0007669"/>
    <property type="project" value="TreeGrafter"/>
</dbReference>
<organism evidence="7 8">
    <name type="scientific">Camelus dromedarius</name>
    <name type="common">Dromedary</name>
    <name type="synonym">Arabian camel</name>
    <dbReference type="NCBI Taxonomy" id="9838"/>
    <lineage>
        <taxon>Eukaryota</taxon>
        <taxon>Metazoa</taxon>
        <taxon>Chordata</taxon>
        <taxon>Craniata</taxon>
        <taxon>Vertebrata</taxon>
        <taxon>Euteleostomi</taxon>
        <taxon>Mammalia</taxon>
        <taxon>Eutheria</taxon>
        <taxon>Laurasiatheria</taxon>
        <taxon>Artiodactyla</taxon>
        <taxon>Tylopoda</taxon>
        <taxon>Camelidae</taxon>
        <taxon>Camelus</taxon>
    </lineage>
</organism>
<dbReference type="PANTHER" id="PTHR11431:SF47">
    <property type="entry name" value="FERRITIN LIGHT CHAIN"/>
    <property type="match status" value="1"/>
</dbReference>
<name>A0A5N4E5D8_CAMDR</name>
<feature type="compositionally biased region" description="Basic and acidic residues" evidence="6">
    <location>
        <begin position="11"/>
        <end position="30"/>
    </location>
</feature>
<dbReference type="GO" id="GO:0006879">
    <property type="term" value="P:intracellular iron ion homeostasis"/>
    <property type="evidence" value="ECO:0007669"/>
    <property type="project" value="InterPro"/>
</dbReference>
<comment type="subunit">
    <text evidence="4">Oligomer of 24 subunits. There are two types of subunits: L (light) chain and H (heavy) chain. The major chain can be light or heavy, depending on the species and tissue type. The functional molecule forms a roughly spherical shell with a diameter of 12 nm and contains a central cavity into which the insoluble mineral iron core is deposited. Interacts with NCOA4.</text>
</comment>
<dbReference type="GO" id="GO:0006826">
    <property type="term" value="P:iron ion transport"/>
    <property type="evidence" value="ECO:0007669"/>
    <property type="project" value="InterPro"/>
</dbReference>
<dbReference type="SUPFAM" id="SSF47240">
    <property type="entry name" value="Ferritin-like"/>
    <property type="match status" value="1"/>
</dbReference>
<protein>
    <recommendedName>
        <fullName evidence="1">Ferritin light chain</fullName>
    </recommendedName>
</protein>
<dbReference type="AlphaFoldDB" id="A0A5N4E5D8"/>
<evidence type="ECO:0000313" key="7">
    <source>
        <dbReference type="EMBL" id="KAB1278500.1"/>
    </source>
</evidence>
<dbReference type="PANTHER" id="PTHR11431">
    <property type="entry name" value="FERRITIN"/>
    <property type="match status" value="1"/>
</dbReference>
<keyword evidence="8" id="KW-1185">Reference proteome</keyword>
<accession>A0A5N4E5D8</accession>
<evidence type="ECO:0000256" key="1">
    <source>
        <dbReference type="ARBA" id="ARBA00040044"/>
    </source>
</evidence>
<sequence>MWLWRGHFSHKLSEEKHEGTKRLSKMESQRGSRATFQKVQKPPQGVSGKTQDAREAAGLLEKHLNQAFWNCMPWVASPRTPSSVTPRIAASPDEQVKLREKTATT</sequence>
<comment type="caution">
    <text evidence="7">The sequence shown here is derived from an EMBL/GenBank/DDBJ whole genome shotgun (WGS) entry which is preliminary data.</text>
</comment>
<evidence type="ECO:0000256" key="2">
    <source>
        <dbReference type="ARBA" id="ARBA00044942"/>
    </source>
</evidence>
<gene>
    <name evidence="7" type="ORF">Cadr_000006869</name>
</gene>
<feature type="region of interest" description="Disordered" evidence="6">
    <location>
        <begin position="78"/>
        <end position="105"/>
    </location>
</feature>
<keyword evidence="5" id="KW-0479">Metal-binding</keyword>
<dbReference type="GO" id="GO:0044754">
    <property type="term" value="C:autolysosome"/>
    <property type="evidence" value="ECO:0007669"/>
    <property type="project" value="UniProtKB-SubCell"/>
</dbReference>
<feature type="compositionally biased region" description="Basic and acidic residues" evidence="6">
    <location>
        <begin position="94"/>
        <end position="105"/>
    </location>
</feature>
<feature type="region of interest" description="Disordered" evidence="6">
    <location>
        <begin position="1"/>
        <end position="50"/>
    </location>
</feature>
<keyword evidence="5" id="KW-0408">Iron</keyword>
<evidence type="ECO:0000256" key="6">
    <source>
        <dbReference type="SAM" id="MobiDB-lite"/>
    </source>
</evidence>
<evidence type="ECO:0000313" key="8">
    <source>
        <dbReference type="Proteomes" id="UP000299084"/>
    </source>
</evidence>
<dbReference type="Gene3D" id="1.20.1260.10">
    <property type="match status" value="1"/>
</dbReference>
<comment type="subcellular location">
    <subcellularLocation>
        <location evidence="2">Autolysosome</location>
    </subcellularLocation>
</comment>
<dbReference type="GO" id="GO:0008199">
    <property type="term" value="F:ferric iron binding"/>
    <property type="evidence" value="ECO:0007669"/>
    <property type="project" value="InterPro"/>
</dbReference>
<feature type="binding site" evidence="5">
    <location>
        <position position="61"/>
    </location>
    <ligand>
        <name>Fe cation</name>
        <dbReference type="ChEBI" id="CHEBI:24875"/>
        <label>1</label>
    </ligand>
</feature>
<dbReference type="InterPro" id="IPR012347">
    <property type="entry name" value="Ferritin-like"/>
</dbReference>
<dbReference type="Proteomes" id="UP000299084">
    <property type="component" value="Unassembled WGS sequence"/>
</dbReference>
<proteinExistence type="predicted"/>
<dbReference type="InterPro" id="IPR009078">
    <property type="entry name" value="Ferritin-like_SF"/>
</dbReference>
<evidence type="ECO:0000256" key="4">
    <source>
        <dbReference type="ARBA" id="ARBA00047045"/>
    </source>
</evidence>
<comment type="function">
    <text evidence="3">Stores iron in a soluble, non-toxic, readily available form. Important for iron homeostasis. Iron is taken up in the ferrous form and deposited as ferric hydroxides after oxidation. Also plays a role in delivery of iron to cells. Mediates iron uptake in capsule cells of the developing kidney. Delivery to lysosomes by the cargo receptor NCOA4 for autophagic degradation and release or iron.</text>
</comment>
<evidence type="ECO:0000256" key="3">
    <source>
        <dbReference type="ARBA" id="ARBA00045578"/>
    </source>
</evidence>